<protein>
    <recommendedName>
        <fullName evidence="2">C-type lectin domain-containing protein</fullName>
    </recommendedName>
</protein>
<evidence type="ECO:0000259" key="2">
    <source>
        <dbReference type="PROSITE" id="PS50041"/>
    </source>
</evidence>
<feature type="domain" description="C-type lectin" evidence="2">
    <location>
        <begin position="38"/>
        <end position="138"/>
    </location>
</feature>
<dbReference type="KEGG" id="bgt:106050257"/>
<dbReference type="SMART" id="SM00034">
    <property type="entry name" value="CLECT"/>
    <property type="match status" value="1"/>
</dbReference>
<dbReference type="VEuPathDB" id="VectorBase:BGLAX_046420"/>
<dbReference type="InterPro" id="IPR050801">
    <property type="entry name" value="Ca-Dep_Lectins_ImmuneDev"/>
</dbReference>
<dbReference type="PANTHER" id="PTHR22801:SF63">
    <property type="entry name" value="C-TYPE LECTIN DOMAIN-CONTAINING PROTEIN"/>
    <property type="match status" value="1"/>
</dbReference>
<gene>
    <name evidence="3" type="primary">106050257</name>
</gene>
<feature type="signal peptide" evidence="1">
    <location>
        <begin position="1"/>
        <end position="26"/>
    </location>
</feature>
<dbReference type="Pfam" id="PF00059">
    <property type="entry name" value="Lectin_C"/>
    <property type="match status" value="1"/>
</dbReference>
<dbReference type="EnsemblMetazoa" id="BGLB030189-RA">
    <property type="protein sequence ID" value="BGLB030189-PA"/>
    <property type="gene ID" value="BGLB030189"/>
</dbReference>
<dbReference type="VEuPathDB" id="VectorBase:BGLB030189"/>
<reference evidence="3" key="1">
    <citation type="submission" date="2020-05" db="UniProtKB">
        <authorList>
            <consortium name="EnsemblMetazoa"/>
        </authorList>
    </citation>
    <scope>IDENTIFICATION</scope>
    <source>
        <strain evidence="3">BB02</strain>
    </source>
</reference>
<accession>A0A2C9LEW5</accession>
<name>A0A2C9LEW5_BIOGL</name>
<dbReference type="InterPro" id="IPR016186">
    <property type="entry name" value="C-type_lectin-like/link_sf"/>
</dbReference>
<evidence type="ECO:0000256" key="1">
    <source>
        <dbReference type="SAM" id="SignalP"/>
    </source>
</evidence>
<organism evidence="3 4">
    <name type="scientific">Biomphalaria glabrata</name>
    <name type="common">Bloodfluke planorb</name>
    <name type="synonym">Freshwater snail</name>
    <dbReference type="NCBI Taxonomy" id="6526"/>
    <lineage>
        <taxon>Eukaryota</taxon>
        <taxon>Metazoa</taxon>
        <taxon>Spiralia</taxon>
        <taxon>Lophotrochozoa</taxon>
        <taxon>Mollusca</taxon>
        <taxon>Gastropoda</taxon>
        <taxon>Heterobranchia</taxon>
        <taxon>Euthyneura</taxon>
        <taxon>Panpulmonata</taxon>
        <taxon>Hygrophila</taxon>
        <taxon>Lymnaeoidea</taxon>
        <taxon>Planorbidae</taxon>
        <taxon>Biomphalaria</taxon>
    </lineage>
</organism>
<dbReference type="Gene3D" id="3.10.100.10">
    <property type="entry name" value="Mannose-Binding Protein A, subunit A"/>
    <property type="match status" value="1"/>
</dbReference>
<dbReference type="InterPro" id="IPR001304">
    <property type="entry name" value="C-type_lectin-like"/>
</dbReference>
<proteinExistence type="predicted"/>
<feature type="chain" id="PRO_5013130054" description="C-type lectin domain-containing protein" evidence="1">
    <location>
        <begin position="27"/>
        <end position="253"/>
    </location>
</feature>
<dbReference type="PROSITE" id="PS50041">
    <property type="entry name" value="C_TYPE_LECTIN_2"/>
    <property type="match status" value="1"/>
</dbReference>
<evidence type="ECO:0000313" key="4">
    <source>
        <dbReference type="Proteomes" id="UP000076420"/>
    </source>
</evidence>
<dbReference type="PANTHER" id="PTHR22801">
    <property type="entry name" value="LITHOSTATHINE"/>
    <property type="match status" value="1"/>
</dbReference>
<evidence type="ECO:0000313" key="3">
    <source>
        <dbReference type="EnsemblMetazoa" id="BGLB030189-PA"/>
    </source>
</evidence>
<dbReference type="AlphaFoldDB" id="A0A2C9LEW5"/>
<sequence length="253" mass="29258">MEQFHLTNSLIFLITYFLVVNKLVDCQPCEAGMKYHRHTHSCMIAVQSSRRYEEANQYCAKTHPGGHLVYILDEETDTFIKNNFVTDSYWYYIGLSDKEKNGVYKWINGKNVSYIGWYSKRHTPERDRDYVVASWDGWIEVFDTTRKFICQSVAARSLSFSLNQQDFVNSTREIVALTTNTFRCEVYDIDDHHLQLLYQNSDGTLSKIVDKLGKSLTYTFRPGFNSSGVYVCQIGQHEGEIVSLTGTLKVISE</sequence>
<dbReference type="InterPro" id="IPR016187">
    <property type="entry name" value="CTDL_fold"/>
</dbReference>
<dbReference type="SUPFAM" id="SSF56436">
    <property type="entry name" value="C-type lectin-like"/>
    <property type="match status" value="1"/>
</dbReference>
<keyword evidence="1" id="KW-0732">Signal</keyword>
<dbReference type="CDD" id="cd00037">
    <property type="entry name" value="CLECT"/>
    <property type="match status" value="1"/>
</dbReference>
<dbReference type="Proteomes" id="UP000076420">
    <property type="component" value="Unassembled WGS sequence"/>
</dbReference>